<comment type="caution">
    <text evidence="1">The sequence shown here is derived from an EMBL/GenBank/DDBJ whole genome shotgun (WGS) entry which is preliminary data.</text>
</comment>
<sequence>DKSEYILQFDIFNLMQLNLYQSYNELTGLTTLSTAIGESTGRRVDRVRGVIH</sequence>
<accession>A0A815SNZ5</accession>
<name>A0A815SNZ5_9BILA</name>
<proteinExistence type="predicted"/>
<gene>
    <name evidence="1" type="ORF">IZO911_LOCUS44502</name>
</gene>
<feature type="non-terminal residue" evidence="1">
    <location>
        <position position="1"/>
    </location>
</feature>
<reference evidence="1" key="1">
    <citation type="submission" date="2021-02" db="EMBL/GenBank/DDBJ databases">
        <authorList>
            <person name="Nowell W R."/>
        </authorList>
    </citation>
    <scope>NUCLEOTIDE SEQUENCE</scope>
</reference>
<dbReference type="Proteomes" id="UP000663860">
    <property type="component" value="Unassembled WGS sequence"/>
</dbReference>
<evidence type="ECO:0000313" key="1">
    <source>
        <dbReference type="EMBL" id="CAF1491364.1"/>
    </source>
</evidence>
<dbReference type="EMBL" id="CAJNOE010002728">
    <property type="protein sequence ID" value="CAF1491364.1"/>
    <property type="molecule type" value="Genomic_DNA"/>
</dbReference>
<protein>
    <submittedName>
        <fullName evidence="1">Uncharacterized protein</fullName>
    </submittedName>
</protein>
<evidence type="ECO:0000313" key="2">
    <source>
        <dbReference type="Proteomes" id="UP000663860"/>
    </source>
</evidence>
<organism evidence="1 2">
    <name type="scientific">Adineta steineri</name>
    <dbReference type="NCBI Taxonomy" id="433720"/>
    <lineage>
        <taxon>Eukaryota</taxon>
        <taxon>Metazoa</taxon>
        <taxon>Spiralia</taxon>
        <taxon>Gnathifera</taxon>
        <taxon>Rotifera</taxon>
        <taxon>Eurotatoria</taxon>
        <taxon>Bdelloidea</taxon>
        <taxon>Adinetida</taxon>
        <taxon>Adinetidae</taxon>
        <taxon>Adineta</taxon>
    </lineage>
</organism>
<dbReference type="AlphaFoldDB" id="A0A815SNZ5"/>